<accession>A0A926EXJ1</accession>
<dbReference type="AlphaFoldDB" id="A0A926EXJ1"/>
<dbReference type="Proteomes" id="UP000601171">
    <property type="component" value="Unassembled WGS sequence"/>
</dbReference>
<dbReference type="PANTHER" id="PTHR37804:SF1">
    <property type="entry name" value="CDAA REGULATORY PROTEIN CDAR"/>
    <property type="match status" value="1"/>
</dbReference>
<dbReference type="InterPro" id="IPR012505">
    <property type="entry name" value="YbbR"/>
</dbReference>
<comment type="caution">
    <text evidence="1">The sequence shown here is derived from an EMBL/GenBank/DDBJ whole genome shotgun (WGS) entry which is preliminary data.</text>
</comment>
<dbReference type="Gene3D" id="2.170.120.30">
    <property type="match status" value="2"/>
</dbReference>
<reference evidence="1" key="1">
    <citation type="submission" date="2020-08" db="EMBL/GenBank/DDBJ databases">
        <title>Genome public.</title>
        <authorList>
            <person name="Liu C."/>
            <person name="Sun Q."/>
        </authorList>
    </citation>
    <scope>NUCLEOTIDE SEQUENCE</scope>
    <source>
        <strain evidence="1">BX21</strain>
    </source>
</reference>
<organism evidence="1 2">
    <name type="scientific">Paratissierella segnis</name>
    <dbReference type="NCBI Taxonomy" id="2763679"/>
    <lineage>
        <taxon>Bacteria</taxon>
        <taxon>Bacillati</taxon>
        <taxon>Bacillota</taxon>
        <taxon>Tissierellia</taxon>
        <taxon>Tissierellales</taxon>
        <taxon>Tissierellaceae</taxon>
        <taxon>Paratissierella</taxon>
    </lineage>
</organism>
<dbReference type="PANTHER" id="PTHR37804">
    <property type="entry name" value="CDAA REGULATORY PROTEIN CDAR"/>
    <property type="match status" value="1"/>
</dbReference>
<dbReference type="Pfam" id="PF07949">
    <property type="entry name" value="YbbR"/>
    <property type="match status" value="3"/>
</dbReference>
<evidence type="ECO:0008006" key="3">
    <source>
        <dbReference type="Google" id="ProtNLM"/>
    </source>
</evidence>
<dbReference type="Gene3D" id="2.170.120.40">
    <property type="entry name" value="YbbR-like domain"/>
    <property type="match status" value="2"/>
</dbReference>
<keyword evidence="2" id="KW-1185">Reference proteome</keyword>
<dbReference type="CDD" id="cd20206">
    <property type="entry name" value="YbbR"/>
    <property type="match status" value="1"/>
</dbReference>
<evidence type="ECO:0000313" key="1">
    <source>
        <dbReference type="EMBL" id="MBC8588244.1"/>
    </source>
</evidence>
<evidence type="ECO:0000313" key="2">
    <source>
        <dbReference type="Proteomes" id="UP000601171"/>
    </source>
</evidence>
<gene>
    <name evidence="1" type="ORF">H8707_08320</name>
</gene>
<dbReference type="EMBL" id="JACRTG010000018">
    <property type="protein sequence ID" value="MBC8588244.1"/>
    <property type="molecule type" value="Genomic_DNA"/>
</dbReference>
<proteinExistence type="predicted"/>
<name>A0A926EXJ1_9FIRM</name>
<dbReference type="RefSeq" id="WP_262429693.1">
    <property type="nucleotide sequence ID" value="NZ_JACRTG010000018.1"/>
</dbReference>
<sequence>MSKGKSDITIKIFALLIAIILWSYVMGIKDPEKITEIRNVPVTLSNVSALDRQNLIIMSPQEPTVNVKVAGKKSEIDKFVKSYDKNVLAQVELSGYSEGQVKIPVSVGLLNQGSSVRLVSYEPKEILFTIDKIITNNLPVKIETVGNLPAGYVLGDMSIKPQNVLIEGPRTWVNEVTDVIATVDLGNRTMSESNSFPIKIVDSEGNDVRGIEKEPNLVEIDIPIFKKVTLPIELQTSGALPDNYSITNIVINPSRVAIKGDDSIKNLSKIDTKLVDINTLLDKSAVEVELDLPEGVQLVNPNEKITVFYNIEEVASKDFTFNIRDITATNVDETLDVEGLDTDSEIRVQLRGSKSILDNVNKEDLNLFVDLANLKEGRHTVDIKMNEIEGVSIVEINPSKLTINLNAS</sequence>
<dbReference type="InterPro" id="IPR053154">
    <property type="entry name" value="c-di-AMP_regulator"/>
</dbReference>
<protein>
    <recommendedName>
        <fullName evidence="3">YbbR domain-containing protein</fullName>
    </recommendedName>
</protein>